<comment type="cofactor">
    <cofactor evidence="1">
        <name>Zn(2+)</name>
        <dbReference type="ChEBI" id="CHEBI:29105"/>
    </cofactor>
</comment>
<evidence type="ECO:0000313" key="8">
    <source>
        <dbReference type="EMBL" id="EOD47350.1"/>
    </source>
</evidence>
<dbReference type="InterPro" id="IPR011032">
    <property type="entry name" value="GroES-like_sf"/>
</dbReference>
<dbReference type="InterPro" id="IPR013154">
    <property type="entry name" value="ADH-like_N"/>
</dbReference>
<dbReference type="Gene3D" id="3.90.180.10">
    <property type="entry name" value="Medium-chain alcohol dehydrogenases, catalytic domain"/>
    <property type="match status" value="2"/>
</dbReference>
<dbReference type="SUPFAM" id="SSF50129">
    <property type="entry name" value="GroES-like"/>
    <property type="match status" value="1"/>
</dbReference>
<evidence type="ECO:0000256" key="3">
    <source>
        <dbReference type="ARBA" id="ARBA00022723"/>
    </source>
</evidence>
<dbReference type="KEGG" id="npa:UCRNP2_5918"/>
<keyword evidence="5" id="KW-0560">Oxidoreductase</keyword>
<dbReference type="Pfam" id="PF08240">
    <property type="entry name" value="ADH_N"/>
    <property type="match status" value="1"/>
</dbReference>
<reference evidence="9" key="1">
    <citation type="journal article" date="2013" name="Genome Announc.">
        <title>Draft genome sequence of Neofusicoccum parvum isolate UCR-NP2, a fungal vascular pathogen associated with grapevine cankers.</title>
        <authorList>
            <person name="Blanco-Ulate B."/>
            <person name="Rolshausen P."/>
            <person name="Cantu D."/>
        </authorList>
    </citation>
    <scope>NUCLEOTIDE SEQUENCE [LARGE SCALE GENOMIC DNA]</scope>
    <source>
        <strain evidence="9">UCR-NP2</strain>
    </source>
</reference>
<dbReference type="eggNOG" id="KOG0024">
    <property type="taxonomic scope" value="Eukaryota"/>
</dbReference>
<dbReference type="OrthoDB" id="2148442at2759"/>
<dbReference type="PANTHER" id="PTHR43161:SF4">
    <property type="entry name" value="D-XYLULOSE REDUCTASE"/>
    <property type="match status" value="1"/>
</dbReference>
<protein>
    <submittedName>
        <fullName evidence="8">Putative sorbitol dehydrogenase protein</fullName>
    </submittedName>
</protein>
<dbReference type="EMBL" id="KB916340">
    <property type="protein sequence ID" value="EOD47350.1"/>
    <property type="molecule type" value="Genomic_DNA"/>
</dbReference>
<dbReference type="PANTHER" id="PTHR43161">
    <property type="entry name" value="SORBITOL DEHYDROGENASE"/>
    <property type="match status" value="1"/>
</dbReference>
<dbReference type="STRING" id="1287680.R1G770"/>
<keyword evidence="3" id="KW-0479">Metal-binding</keyword>
<feature type="domain" description="Alcohol dehydrogenase-like N-terminal" evidence="7">
    <location>
        <begin position="60"/>
        <end position="173"/>
    </location>
</feature>
<gene>
    <name evidence="8" type="ORF">UCRNP2_5918</name>
</gene>
<dbReference type="Gene3D" id="3.40.50.720">
    <property type="entry name" value="NAD(P)-binding Rossmann-like Domain"/>
    <property type="match status" value="1"/>
</dbReference>
<comment type="similarity">
    <text evidence="2">Belongs to the zinc-containing alcohol dehydrogenase family.</text>
</comment>
<dbReference type="GO" id="GO:0006062">
    <property type="term" value="P:sorbitol catabolic process"/>
    <property type="evidence" value="ECO:0007669"/>
    <property type="project" value="TreeGrafter"/>
</dbReference>
<sequence length="273" mass="28959">MAPSVIQDDNDSVRPNGKDAHVEHASDTGVADLLKYGNPSLKVTADHRIKMEEAPIQEPGPGEVLIHIKTTGICGSDIHFWHRGAIGALTVSGDCILGHEASGIVLRAHPSVTSLRPGDRVALEPGVPCGTCFLCRAGRYNLCAAVAFAGVYPHAGTLQRFKTHPAAWCHRLPAAVSFAEGALLEPLSVVMHGVAAAPLALGRPALINLKFINRYRDTWPAGISALSGKVLDVKPLVSHVFSLEKAKEAMELCADLSQGSIKVQIVDEVDVPV</sequence>
<evidence type="ECO:0000256" key="6">
    <source>
        <dbReference type="SAM" id="MobiDB-lite"/>
    </source>
</evidence>
<evidence type="ECO:0000256" key="1">
    <source>
        <dbReference type="ARBA" id="ARBA00001947"/>
    </source>
</evidence>
<evidence type="ECO:0000259" key="7">
    <source>
        <dbReference type="Pfam" id="PF08240"/>
    </source>
</evidence>
<evidence type="ECO:0000256" key="4">
    <source>
        <dbReference type="ARBA" id="ARBA00022833"/>
    </source>
</evidence>
<dbReference type="GO" id="GO:0003939">
    <property type="term" value="F:L-iditol 2-dehydrogenase (NAD+) activity"/>
    <property type="evidence" value="ECO:0007669"/>
    <property type="project" value="TreeGrafter"/>
</dbReference>
<evidence type="ECO:0000256" key="5">
    <source>
        <dbReference type="ARBA" id="ARBA00023002"/>
    </source>
</evidence>
<name>R1G770_BOTPV</name>
<feature type="region of interest" description="Disordered" evidence="6">
    <location>
        <begin position="1"/>
        <end position="25"/>
    </location>
</feature>
<feature type="compositionally biased region" description="Basic and acidic residues" evidence="6">
    <location>
        <begin position="16"/>
        <end position="25"/>
    </location>
</feature>
<evidence type="ECO:0000313" key="9">
    <source>
        <dbReference type="Proteomes" id="UP000013521"/>
    </source>
</evidence>
<keyword evidence="4" id="KW-0862">Zinc</keyword>
<dbReference type="AlphaFoldDB" id="R1G770"/>
<evidence type="ECO:0000256" key="2">
    <source>
        <dbReference type="ARBA" id="ARBA00008072"/>
    </source>
</evidence>
<proteinExistence type="inferred from homology"/>
<accession>R1G770</accession>
<organism evidence="8 9">
    <name type="scientific">Botryosphaeria parva (strain UCR-NP2)</name>
    <name type="common">Grapevine canker fungus</name>
    <name type="synonym">Neofusicoccum parvum</name>
    <dbReference type="NCBI Taxonomy" id="1287680"/>
    <lineage>
        <taxon>Eukaryota</taxon>
        <taxon>Fungi</taxon>
        <taxon>Dikarya</taxon>
        <taxon>Ascomycota</taxon>
        <taxon>Pezizomycotina</taxon>
        <taxon>Dothideomycetes</taxon>
        <taxon>Dothideomycetes incertae sedis</taxon>
        <taxon>Botryosphaeriales</taxon>
        <taxon>Botryosphaeriaceae</taxon>
        <taxon>Neofusicoccum</taxon>
    </lineage>
</organism>
<dbReference type="GO" id="GO:0046872">
    <property type="term" value="F:metal ion binding"/>
    <property type="evidence" value="ECO:0007669"/>
    <property type="project" value="UniProtKB-KW"/>
</dbReference>
<dbReference type="HOGENOM" id="CLU_026673_11_5_1"/>
<dbReference type="Proteomes" id="UP000013521">
    <property type="component" value="Unassembled WGS sequence"/>
</dbReference>